<name>A0ABQ3AJ67_9ACTN</name>
<evidence type="ECO:0000313" key="1">
    <source>
        <dbReference type="EMBL" id="GGY52653.1"/>
    </source>
</evidence>
<keyword evidence="2" id="KW-1185">Reference proteome</keyword>
<evidence type="ECO:0000313" key="2">
    <source>
        <dbReference type="Proteomes" id="UP000653308"/>
    </source>
</evidence>
<accession>A0ABQ3AJ67</accession>
<proteinExistence type="predicted"/>
<dbReference type="Proteomes" id="UP000653308">
    <property type="component" value="Unassembled WGS sequence"/>
</dbReference>
<reference evidence="2" key="1">
    <citation type="journal article" date="2019" name="Int. J. Syst. Evol. Microbiol.">
        <title>The Global Catalogue of Microorganisms (GCM) 10K type strain sequencing project: providing services to taxonomists for standard genome sequencing and annotation.</title>
        <authorList>
            <consortium name="The Broad Institute Genomics Platform"/>
            <consortium name="The Broad Institute Genome Sequencing Center for Infectious Disease"/>
            <person name="Wu L."/>
            <person name="Ma J."/>
        </authorList>
    </citation>
    <scope>NUCLEOTIDE SEQUENCE [LARGE SCALE GENOMIC DNA]</scope>
    <source>
        <strain evidence="2">JCM 4957</strain>
    </source>
</reference>
<protein>
    <recommendedName>
        <fullName evidence="3">SCP domain-containing protein</fullName>
    </recommendedName>
</protein>
<evidence type="ECO:0008006" key="3">
    <source>
        <dbReference type="Google" id="ProtNLM"/>
    </source>
</evidence>
<gene>
    <name evidence="1" type="ORF">GCM10010384_68080</name>
</gene>
<sequence length="139" mass="14277">MLLALAVALAAGPDDPPVLIALEVDLAFAAGERAGGEPLDQALIVAAQALEHERLEARGATRSVGSSPGSRKTGTMIRATLVEPSLGAAWWAASYLTGAGELNENCTGARGHVRGAGLTCGNNVSHHPFEVRLENWVGG</sequence>
<dbReference type="EMBL" id="BMWE01000039">
    <property type="protein sequence ID" value="GGY52653.1"/>
    <property type="molecule type" value="Genomic_DNA"/>
</dbReference>
<comment type="caution">
    <text evidence="1">The sequence shown here is derived from an EMBL/GenBank/DDBJ whole genome shotgun (WGS) entry which is preliminary data.</text>
</comment>
<organism evidence="1 2">
    <name type="scientific">Streptomyces djakartensis</name>
    <dbReference type="NCBI Taxonomy" id="68193"/>
    <lineage>
        <taxon>Bacteria</taxon>
        <taxon>Bacillati</taxon>
        <taxon>Actinomycetota</taxon>
        <taxon>Actinomycetes</taxon>
        <taxon>Kitasatosporales</taxon>
        <taxon>Streptomycetaceae</taxon>
        <taxon>Streptomyces</taxon>
    </lineage>
</organism>